<organism evidence="1 2">
    <name type="scientific">Achromobacter deleyi</name>
    <dbReference type="NCBI Taxonomy" id="1353891"/>
    <lineage>
        <taxon>Bacteria</taxon>
        <taxon>Pseudomonadati</taxon>
        <taxon>Pseudomonadota</taxon>
        <taxon>Betaproteobacteria</taxon>
        <taxon>Burkholderiales</taxon>
        <taxon>Alcaligenaceae</taxon>
        <taxon>Achromobacter</taxon>
    </lineage>
</organism>
<reference evidence="1 2" key="1">
    <citation type="submission" date="2020-12" db="EMBL/GenBank/DDBJ databases">
        <title>FDA dAtabase for Regulatory Grade micrObial Sequences (FDA-ARGOS): Supporting development and validation of Infectious Disease Dx tests.</title>
        <authorList>
            <person name="Sproer C."/>
            <person name="Gronow S."/>
            <person name="Severitt S."/>
            <person name="Schroder I."/>
            <person name="Tallon L."/>
            <person name="Sadzewicz L."/>
            <person name="Zhao X."/>
            <person name="Boylan J."/>
            <person name="Ott S."/>
            <person name="Bowen H."/>
            <person name="Vavikolanu K."/>
            <person name="Mehta A."/>
            <person name="Aluvathingal J."/>
            <person name="Nadendla S."/>
            <person name="Lowell S."/>
            <person name="Myers T."/>
            <person name="Yan Y."/>
            <person name="Sichtig H."/>
        </authorList>
    </citation>
    <scope>NUCLEOTIDE SEQUENCE [LARGE SCALE GENOMIC DNA]</scope>
    <source>
        <strain evidence="1 2">FDAARGOS_1050</strain>
    </source>
</reference>
<dbReference type="AlphaFoldDB" id="A0A7T4E1M0"/>
<evidence type="ECO:0000313" key="1">
    <source>
        <dbReference type="EMBL" id="QQB32810.1"/>
    </source>
</evidence>
<dbReference type="EMBL" id="CP065997">
    <property type="protein sequence ID" value="QQB32810.1"/>
    <property type="molecule type" value="Genomic_DNA"/>
</dbReference>
<name>A0A7T4E1M0_9BURK</name>
<protein>
    <submittedName>
        <fullName evidence="1">Recombinase</fullName>
    </submittedName>
</protein>
<evidence type="ECO:0000313" key="2">
    <source>
        <dbReference type="Proteomes" id="UP000595231"/>
    </source>
</evidence>
<dbReference type="InterPro" id="IPR031875">
    <property type="entry name" value="RecA_dep_nuc"/>
</dbReference>
<dbReference type="Gene3D" id="3.30.40.190">
    <property type="match status" value="1"/>
</dbReference>
<dbReference type="Pfam" id="PF16786">
    <property type="entry name" value="RecA_dep_nuc"/>
    <property type="match status" value="1"/>
</dbReference>
<gene>
    <name evidence="1" type="ORF">I6I07_19380</name>
</gene>
<proteinExistence type="predicted"/>
<accession>A0A7T4E1M0</accession>
<dbReference type="Proteomes" id="UP000595231">
    <property type="component" value="Chromosome"/>
</dbReference>
<sequence length="136" mass="14736">MKGKPRTAVERRFHDLLCSVVGCAACRFGHSVVTHHVSVHHMRGRTRPGVQFFVLPLCAGHHQKGTGASWMKSVHEDKAEFVTRYGTQEHLLRLCVMFVLARGHNVPDAALCAAGIDPQVAAAALAMRQEGEGGAS</sequence>
<dbReference type="RefSeq" id="WP_198483309.1">
    <property type="nucleotide sequence ID" value="NZ_CP065997.1"/>
</dbReference>